<protein>
    <recommendedName>
        <fullName evidence="2">F-box domain-containing protein</fullName>
    </recommendedName>
</protein>
<feature type="domain" description="F-box" evidence="2">
    <location>
        <begin position="42"/>
        <end position="88"/>
    </location>
</feature>
<proteinExistence type="predicted"/>
<dbReference type="Proteomes" id="UP001489004">
    <property type="component" value="Unassembled WGS sequence"/>
</dbReference>
<dbReference type="InterPro" id="IPR045140">
    <property type="entry name" value="SHCBP1-like"/>
</dbReference>
<reference evidence="3 4" key="1">
    <citation type="journal article" date="2024" name="Nat. Commun.">
        <title>Phylogenomics reveals the evolutionary origins of lichenization in chlorophyte algae.</title>
        <authorList>
            <person name="Puginier C."/>
            <person name="Libourel C."/>
            <person name="Otte J."/>
            <person name="Skaloud P."/>
            <person name="Haon M."/>
            <person name="Grisel S."/>
            <person name="Petersen M."/>
            <person name="Berrin J.G."/>
            <person name="Delaux P.M."/>
            <person name="Dal Grande F."/>
            <person name="Keller J."/>
        </authorList>
    </citation>
    <scope>NUCLEOTIDE SEQUENCE [LARGE SCALE GENOMIC DNA]</scope>
    <source>
        <strain evidence="3 4">SAG 2043</strain>
    </source>
</reference>
<dbReference type="PROSITE" id="PS50181">
    <property type="entry name" value="FBOX"/>
    <property type="match status" value="1"/>
</dbReference>
<dbReference type="AlphaFoldDB" id="A0AAW1PT49"/>
<comment type="subcellular location">
    <subcellularLocation>
        <location evidence="1">Cytoplasm</location>
        <location evidence="1">Cytoskeleton</location>
        <location evidence="1">Cilium axoneme</location>
    </subcellularLocation>
</comment>
<dbReference type="PANTHER" id="PTHR14695">
    <property type="entry name" value="SHC SH2-DOMAIN BINDING PROTEIN 1-RELATED"/>
    <property type="match status" value="1"/>
</dbReference>
<dbReference type="EMBL" id="JALJOR010000009">
    <property type="protein sequence ID" value="KAK9811565.1"/>
    <property type="molecule type" value="Genomic_DNA"/>
</dbReference>
<dbReference type="Pfam" id="PF12937">
    <property type="entry name" value="F-box-like"/>
    <property type="match status" value="1"/>
</dbReference>
<dbReference type="Gene3D" id="3.80.10.10">
    <property type="entry name" value="Ribonuclease Inhibitor"/>
    <property type="match status" value="1"/>
</dbReference>
<comment type="caution">
    <text evidence="3">The sequence shown here is derived from an EMBL/GenBank/DDBJ whole genome shotgun (WGS) entry which is preliminary data.</text>
</comment>
<evidence type="ECO:0000256" key="1">
    <source>
        <dbReference type="ARBA" id="ARBA00004430"/>
    </source>
</evidence>
<evidence type="ECO:0000313" key="3">
    <source>
        <dbReference type="EMBL" id="KAK9811565.1"/>
    </source>
</evidence>
<accession>A0AAW1PT49</accession>
<dbReference type="InterPro" id="IPR032675">
    <property type="entry name" value="LRR_dom_sf"/>
</dbReference>
<organism evidence="3 4">
    <name type="scientific">[Myrmecia] bisecta</name>
    <dbReference type="NCBI Taxonomy" id="41462"/>
    <lineage>
        <taxon>Eukaryota</taxon>
        <taxon>Viridiplantae</taxon>
        <taxon>Chlorophyta</taxon>
        <taxon>core chlorophytes</taxon>
        <taxon>Trebouxiophyceae</taxon>
        <taxon>Trebouxiales</taxon>
        <taxon>Trebouxiaceae</taxon>
        <taxon>Myrmecia</taxon>
    </lineage>
</organism>
<dbReference type="PANTHER" id="PTHR14695:SF4">
    <property type="entry name" value="PROTEIN NESSUN DORMA"/>
    <property type="match status" value="1"/>
</dbReference>
<name>A0AAW1PT49_9CHLO</name>
<evidence type="ECO:0000313" key="4">
    <source>
        <dbReference type="Proteomes" id="UP001489004"/>
    </source>
</evidence>
<dbReference type="InterPro" id="IPR001810">
    <property type="entry name" value="F-box_dom"/>
</dbReference>
<dbReference type="SUPFAM" id="SSF81383">
    <property type="entry name" value="F-box domain"/>
    <property type="match status" value="1"/>
</dbReference>
<dbReference type="InterPro" id="IPR011050">
    <property type="entry name" value="Pectin_lyase_fold/virulence"/>
</dbReference>
<sequence>MPDHPKRQVLDTTEAVLKHLHLNQSAESGLHSVDHDQDRQRSCQMEDLDDACLINIFSCLTPLDLSSVSRTCRRFRELTTDGRMWLLVSTEVGPERRLSASGRHCRCMFPTLQEAVAASRPGDTIVIEPGQTHIAQDVAIFWPLQLLGGGSKPESTVLTCPKGEASALVFRATAKMANLTVRATMGACVIHRWGRLFFEGCMLHCDLGNLDCRYRRIIAPLVSYAAQSVTSHRHAFMCPHAGQVARTRWCFEDGRCFLCQ</sequence>
<dbReference type="SUPFAM" id="SSF51126">
    <property type="entry name" value="Pectin lyase-like"/>
    <property type="match status" value="1"/>
</dbReference>
<evidence type="ECO:0000259" key="2">
    <source>
        <dbReference type="PROSITE" id="PS50181"/>
    </source>
</evidence>
<dbReference type="InterPro" id="IPR036047">
    <property type="entry name" value="F-box-like_dom_sf"/>
</dbReference>
<keyword evidence="4" id="KW-1185">Reference proteome</keyword>
<gene>
    <name evidence="3" type="ORF">WJX72_005999</name>
</gene>
<dbReference type="GO" id="GO:0005930">
    <property type="term" value="C:axoneme"/>
    <property type="evidence" value="ECO:0007669"/>
    <property type="project" value="UniProtKB-SubCell"/>
</dbReference>